<dbReference type="Proteomes" id="UP001199106">
    <property type="component" value="Unassembled WGS sequence"/>
</dbReference>
<protein>
    <recommendedName>
        <fullName evidence="1">Heterokaryon incompatibility domain-containing protein</fullName>
    </recommendedName>
</protein>
<name>A0AAD4FGZ8_9PLEO</name>
<reference evidence="2" key="1">
    <citation type="submission" date="2021-07" db="EMBL/GenBank/DDBJ databases">
        <title>Genome Resource of American Ginseng Black Spot Pathogen Alternaria panax.</title>
        <authorList>
            <person name="Qiu C."/>
            <person name="Wang W."/>
            <person name="Liu Z."/>
        </authorList>
    </citation>
    <scope>NUCLEOTIDE SEQUENCE</scope>
    <source>
        <strain evidence="2">BNCC115425</strain>
    </source>
</reference>
<evidence type="ECO:0000313" key="3">
    <source>
        <dbReference type="Proteomes" id="UP001199106"/>
    </source>
</evidence>
<gene>
    <name evidence="2" type="ORF">G6011_06733</name>
</gene>
<organism evidence="2 3">
    <name type="scientific">Alternaria panax</name>
    <dbReference type="NCBI Taxonomy" id="48097"/>
    <lineage>
        <taxon>Eukaryota</taxon>
        <taxon>Fungi</taxon>
        <taxon>Dikarya</taxon>
        <taxon>Ascomycota</taxon>
        <taxon>Pezizomycotina</taxon>
        <taxon>Dothideomycetes</taxon>
        <taxon>Pleosporomycetidae</taxon>
        <taxon>Pleosporales</taxon>
        <taxon>Pleosporineae</taxon>
        <taxon>Pleosporaceae</taxon>
        <taxon>Alternaria</taxon>
        <taxon>Alternaria sect. Panax</taxon>
    </lineage>
</organism>
<evidence type="ECO:0000313" key="2">
    <source>
        <dbReference type="EMBL" id="KAG9189865.1"/>
    </source>
</evidence>
<keyword evidence="3" id="KW-1185">Reference proteome</keyword>
<dbReference type="EMBL" id="JAANER010000005">
    <property type="protein sequence ID" value="KAG9189865.1"/>
    <property type="molecule type" value="Genomic_DNA"/>
</dbReference>
<dbReference type="PANTHER" id="PTHR24148:SF80">
    <property type="entry name" value="HETEROKARYON INCOMPATIBILITY DOMAIN-CONTAINING PROTEIN"/>
    <property type="match status" value="1"/>
</dbReference>
<evidence type="ECO:0000259" key="1">
    <source>
        <dbReference type="Pfam" id="PF06985"/>
    </source>
</evidence>
<comment type="caution">
    <text evidence="2">The sequence shown here is derived from an EMBL/GenBank/DDBJ whole genome shotgun (WGS) entry which is preliminary data.</text>
</comment>
<dbReference type="Pfam" id="PF06985">
    <property type="entry name" value="HET"/>
    <property type="match status" value="1"/>
</dbReference>
<dbReference type="InterPro" id="IPR010730">
    <property type="entry name" value="HET"/>
</dbReference>
<accession>A0AAD4FGZ8</accession>
<sequence length="708" mass="78539">MPFLVRARRTRKVQCFRPSSSRRYRMLTRIASGDCNCFFSALSKTAIFQAATLEGPAGVDGQLDEIAQAHVQEFVAQRGTQGSERPYKPTSQFYRPLVEGEIRVLELRAGEFGSPLQGTLHTVSIDFSHPAREDRYTQPFDNPGNTISLATGKPVWFTALSYVWGAPTFDRTISFEYGHKMITPTLAGALNQLRSTEHSVFLWTDQICIDQEDLAEKVQQIPLMGMIYTHATNTLIWLGEDNGEAAALALDLMETVYVRLQGTDAQVTPADFARLDFPPSDDRAWWAVQAVLSRNLFVKCGKVEVCWDDFAAWCYDLRETHILSWLTADVALKEKYGEIINAWTLPPQGATVVNSIQGDRLHGLTLVQGEALLTILVSTRYAQATEPKDKIYGVLGIADSTVVPDYKGSTRDVYHKACLTEIPLRVYELLSCVDHGEPLRPSWVPDWSTPRVTDALGYLTKSWALYCTGGRPVTGAQPPGVVISGDKQEMTLRGKIFDTIAMVGNISQDPILDINDPPRNNSDLKSYAELVMGAGRTHTYLLLGTSTYDAFFYTLLAGRDGSGVAPPSADHSEVFGLILDATTGKSLSLPGQTMTPRRQKGYFNLESLRSRKPAKILEDLVTALRAACKMRRFAVTEKGYFALVPRGARVGDEVAVFDRACVPFVVRRKEYEAGGRKFELLGEAYVHGIMKGEIIGMEDIKLEDMTLV</sequence>
<proteinExistence type="predicted"/>
<dbReference type="InterPro" id="IPR052895">
    <property type="entry name" value="HetReg/Transcr_Mod"/>
</dbReference>
<feature type="domain" description="Heterokaryon incompatibility" evidence="1">
    <location>
        <begin position="157"/>
        <end position="257"/>
    </location>
</feature>
<dbReference type="AlphaFoldDB" id="A0AAD4FGZ8"/>
<dbReference type="Pfam" id="PF26639">
    <property type="entry name" value="Het-6_barrel"/>
    <property type="match status" value="1"/>
</dbReference>
<dbReference type="PANTHER" id="PTHR24148">
    <property type="entry name" value="ANKYRIN REPEAT DOMAIN-CONTAINING PROTEIN 39 HOMOLOG-RELATED"/>
    <property type="match status" value="1"/>
</dbReference>